<organism evidence="2 3">
    <name type="scientific">Anaerosalibacter bizertensis</name>
    <dbReference type="NCBI Taxonomy" id="932217"/>
    <lineage>
        <taxon>Bacteria</taxon>
        <taxon>Bacillati</taxon>
        <taxon>Bacillota</taxon>
        <taxon>Tissierellia</taxon>
        <taxon>Tissierellales</taxon>
        <taxon>Sporanaerobacteraceae</taxon>
        <taxon>Anaerosalibacter</taxon>
    </lineage>
</organism>
<protein>
    <recommendedName>
        <fullName evidence="4">DUF4083 domain-containing protein</fullName>
    </recommendedName>
</protein>
<dbReference type="EMBL" id="VULR01000005">
    <property type="protein sequence ID" value="MSS43041.1"/>
    <property type="molecule type" value="Genomic_DNA"/>
</dbReference>
<accession>A0A844FGF9</accession>
<evidence type="ECO:0008006" key="4">
    <source>
        <dbReference type="Google" id="ProtNLM"/>
    </source>
</evidence>
<sequence length="64" mass="7609">MNFDIRVLPPKAFLVEIIPIVFLVFMIILFVFLGIKIIKYFRELREVLKGVERSIDEINEKLDN</sequence>
<evidence type="ECO:0000313" key="2">
    <source>
        <dbReference type="EMBL" id="MSS43041.1"/>
    </source>
</evidence>
<evidence type="ECO:0000256" key="1">
    <source>
        <dbReference type="SAM" id="Phobius"/>
    </source>
</evidence>
<feature type="transmembrane region" description="Helical" evidence="1">
    <location>
        <begin position="12"/>
        <end position="35"/>
    </location>
</feature>
<evidence type="ECO:0000313" key="3">
    <source>
        <dbReference type="Proteomes" id="UP000462760"/>
    </source>
</evidence>
<dbReference type="Proteomes" id="UP000462760">
    <property type="component" value="Unassembled WGS sequence"/>
</dbReference>
<name>A0A844FGF9_9FIRM</name>
<dbReference type="AlphaFoldDB" id="A0A844FGF9"/>
<dbReference type="RefSeq" id="WP_154483721.1">
    <property type="nucleotide sequence ID" value="NZ_JAHLOA010000001.1"/>
</dbReference>
<proteinExistence type="predicted"/>
<keyword evidence="1" id="KW-1133">Transmembrane helix</keyword>
<gene>
    <name evidence="2" type="ORF">FYJ27_04745</name>
</gene>
<keyword evidence="1" id="KW-0472">Membrane</keyword>
<keyword evidence="1" id="KW-0812">Transmembrane</keyword>
<comment type="caution">
    <text evidence="2">The sequence shown here is derived from an EMBL/GenBank/DDBJ whole genome shotgun (WGS) entry which is preliminary data.</text>
</comment>
<reference evidence="2 3" key="1">
    <citation type="submission" date="2019-08" db="EMBL/GenBank/DDBJ databases">
        <title>In-depth cultivation of the pig gut microbiome towards novel bacterial diversity and tailored functional studies.</title>
        <authorList>
            <person name="Wylensek D."/>
            <person name="Hitch T.C.A."/>
            <person name="Clavel T."/>
        </authorList>
    </citation>
    <scope>NUCLEOTIDE SEQUENCE [LARGE SCALE GENOMIC DNA]</scope>
    <source>
        <strain evidence="2 3">Med78-601-WT-4W-RMD-3</strain>
    </source>
</reference>